<dbReference type="GO" id="GO:0034501">
    <property type="term" value="P:protein localization to kinetochore"/>
    <property type="evidence" value="ECO:0007669"/>
    <property type="project" value="TreeGrafter"/>
</dbReference>
<dbReference type="Pfam" id="PF00069">
    <property type="entry name" value="Pkinase"/>
    <property type="match status" value="1"/>
</dbReference>
<dbReference type="InterPro" id="IPR011009">
    <property type="entry name" value="Kinase-like_dom_sf"/>
</dbReference>
<dbReference type="FunFam" id="3.30.200.20:FF:000131">
    <property type="entry name" value="Dual specificity protein kinase TTK"/>
    <property type="match status" value="1"/>
</dbReference>
<dbReference type="InterPro" id="IPR017441">
    <property type="entry name" value="Protein_kinase_ATP_BS"/>
</dbReference>
<dbReference type="GO" id="GO:0007094">
    <property type="term" value="P:mitotic spindle assembly checkpoint signaling"/>
    <property type="evidence" value="ECO:0007669"/>
    <property type="project" value="TreeGrafter"/>
</dbReference>
<evidence type="ECO:0000256" key="7">
    <source>
        <dbReference type="SAM" id="MobiDB-lite"/>
    </source>
</evidence>
<dbReference type="Gene3D" id="3.30.200.20">
    <property type="entry name" value="Phosphorylase Kinase, domain 1"/>
    <property type="match status" value="1"/>
</dbReference>
<feature type="region of interest" description="Disordered" evidence="7">
    <location>
        <begin position="84"/>
        <end position="117"/>
    </location>
</feature>
<feature type="region of interest" description="Disordered" evidence="7">
    <location>
        <begin position="139"/>
        <end position="159"/>
    </location>
</feature>
<feature type="compositionally biased region" description="Low complexity" evidence="7">
    <location>
        <begin position="313"/>
        <end position="324"/>
    </location>
</feature>
<dbReference type="InterPro" id="IPR008271">
    <property type="entry name" value="Ser/Thr_kinase_AS"/>
</dbReference>
<dbReference type="GO" id="GO:0004712">
    <property type="term" value="F:protein serine/threonine/tyrosine kinase activity"/>
    <property type="evidence" value="ECO:0007669"/>
    <property type="project" value="TreeGrafter"/>
</dbReference>
<feature type="domain" description="Protein kinase" evidence="8">
    <location>
        <begin position="345"/>
        <end position="616"/>
    </location>
</feature>
<dbReference type="GO" id="GO:0033316">
    <property type="term" value="P:meiotic spindle assembly checkpoint signaling"/>
    <property type="evidence" value="ECO:0007669"/>
    <property type="project" value="TreeGrafter"/>
</dbReference>
<feature type="compositionally biased region" description="Pro residues" evidence="7">
    <location>
        <begin position="273"/>
        <end position="288"/>
    </location>
</feature>
<feature type="compositionally biased region" description="Polar residues" evidence="7">
    <location>
        <begin position="10"/>
        <end position="19"/>
    </location>
</feature>
<dbReference type="Gene3D" id="1.10.510.10">
    <property type="entry name" value="Transferase(Phosphotransferase) domain 1"/>
    <property type="match status" value="1"/>
</dbReference>
<dbReference type="STRING" id="1245528.M3HDS8"/>
<keyword evidence="1" id="KW-0723">Serine/threonine-protein kinase</keyword>
<dbReference type="PANTHER" id="PTHR22974">
    <property type="entry name" value="MIXED LINEAGE PROTEIN KINASE"/>
    <property type="match status" value="1"/>
</dbReference>
<evidence type="ECO:0000256" key="4">
    <source>
        <dbReference type="ARBA" id="ARBA00022777"/>
    </source>
</evidence>
<keyword evidence="3 6" id="KW-0547">Nucleotide-binding</keyword>
<feature type="compositionally biased region" description="Polar residues" evidence="7">
    <location>
        <begin position="86"/>
        <end position="116"/>
    </location>
</feature>
<protein>
    <recommendedName>
        <fullName evidence="8">Protein kinase domain-containing protein</fullName>
    </recommendedName>
</protein>
<dbReference type="Proteomes" id="UP000011777">
    <property type="component" value="Unassembled WGS sequence"/>
</dbReference>
<name>M3HDS8_CANMX</name>
<dbReference type="eggNOG" id="KOG0596">
    <property type="taxonomic scope" value="Eukaryota"/>
</dbReference>
<keyword evidence="4" id="KW-0418">Kinase</keyword>
<dbReference type="GO" id="GO:0004674">
    <property type="term" value="F:protein serine/threonine kinase activity"/>
    <property type="evidence" value="ECO:0007669"/>
    <property type="project" value="UniProtKB-KW"/>
</dbReference>
<evidence type="ECO:0000256" key="1">
    <source>
        <dbReference type="ARBA" id="ARBA00022527"/>
    </source>
</evidence>
<evidence type="ECO:0000256" key="5">
    <source>
        <dbReference type="ARBA" id="ARBA00022840"/>
    </source>
</evidence>
<evidence type="ECO:0000259" key="8">
    <source>
        <dbReference type="PROSITE" id="PS50011"/>
    </source>
</evidence>
<dbReference type="PANTHER" id="PTHR22974:SF21">
    <property type="entry name" value="DUAL SPECIFICITY PROTEIN KINASE TTK"/>
    <property type="match status" value="1"/>
</dbReference>
<dbReference type="OrthoDB" id="20524at2759"/>
<evidence type="ECO:0000313" key="10">
    <source>
        <dbReference type="Proteomes" id="UP000011777"/>
    </source>
</evidence>
<proteinExistence type="predicted"/>
<dbReference type="GO" id="GO:0007059">
    <property type="term" value="P:chromosome segregation"/>
    <property type="evidence" value="ECO:0007669"/>
    <property type="project" value="TreeGrafter"/>
</dbReference>
<keyword evidence="10" id="KW-1185">Reference proteome</keyword>
<feature type="compositionally biased region" description="Polar residues" evidence="7">
    <location>
        <begin position="147"/>
        <end position="159"/>
    </location>
</feature>
<dbReference type="HOGENOM" id="CLU_019372_0_0_1"/>
<gene>
    <name evidence="9" type="ORF">G210_4426</name>
</gene>
<dbReference type="PROSITE" id="PS00107">
    <property type="entry name" value="PROTEIN_KINASE_ATP"/>
    <property type="match status" value="1"/>
</dbReference>
<dbReference type="InterPro" id="IPR000719">
    <property type="entry name" value="Prot_kinase_dom"/>
</dbReference>
<evidence type="ECO:0000256" key="2">
    <source>
        <dbReference type="ARBA" id="ARBA00022679"/>
    </source>
</evidence>
<evidence type="ECO:0000256" key="6">
    <source>
        <dbReference type="PROSITE-ProRule" id="PRU10141"/>
    </source>
</evidence>
<dbReference type="GO" id="GO:0000776">
    <property type="term" value="C:kinetochore"/>
    <property type="evidence" value="ECO:0007669"/>
    <property type="project" value="TreeGrafter"/>
</dbReference>
<dbReference type="EMBL" id="AOGT01002504">
    <property type="protein sequence ID" value="EMG45387.1"/>
    <property type="molecule type" value="Genomic_DNA"/>
</dbReference>
<feature type="region of interest" description="Disordered" evidence="7">
    <location>
        <begin position="1"/>
        <end position="28"/>
    </location>
</feature>
<dbReference type="GO" id="GO:0005634">
    <property type="term" value="C:nucleus"/>
    <property type="evidence" value="ECO:0007669"/>
    <property type="project" value="TreeGrafter"/>
</dbReference>
<dbReference type="AlphaFoldDB" id="M3HDS8"/>
<dbReference type="SMART" id="SM00220">
    <property type="entry name" value="S_TKc"/>
    <property type="match status" value="1"/>
</dbReference>
<dbReference type="SUPFAM" id="SSF56112">
    <property type="entry name" value="Protein kinase-like (PK-like)"/>
    <property type="match status" value="1"/>
</dbReference>
<feature type="compositionally biased region" description="Polar residues" evidence="7">
    <location>
        <begin position="293"/>
        <end position="312"/>
    </location>
</feature>
<dbReference type="GO" id="GO:0030447">
    <property type="term" value="P:filamentous growth"/>
    <property type="evidence" value="ECO:0007669"/>
    <property type="project" value="UniProtKB-ARBA"/>
</dbReference>
<feature type="region of interest" description="Disordered" evidence="7">
    <location>
        <begin position="256"/>
        <end position="329"/>
    </location>
</feature>
<accession>M3HDS8</accession>
<keyword evidence="5 6" id="KW-0067">ATP-binding</keyword>
<evidence type="ECO:0000256" key="3">
    <source>
        <dbReference type="ARBA" id="ARBA00022741"/>
    </source>
</evidence>
<sequence length="669" mass="75787">MSDDILSNLRYRSSPQISKSVKRRLPFEDDQTVLPPALSSYSIQFLNDGPPTSSTLPTQVTGKYELDFPEQSKRDNTLRNKLAARFSNSSPEPSRSITNSSENKLTANTLGTTAPRSKTLENIRRKRSRLFHKDLGRARRANEQEELSSNIDTLQDSPMNEDNIVPTLEKFSPQENKLTKEEEQSIERRIEARQKKKKVELDLQKQINIENIFHSALQSPFDDKKERVPLRNLPVNKVESFKKPKISKVYPVSEVNPNLQNKHQPPGHYSHTQPPPHAPTPPPPPPIMHPVVQDQNRYESSYPHDSQAQYNISRSSSSAVSSHSNNDMIQPSRNKRFIIINDRRYEKLELLGKGGSSKVYRIKDVNDHSIFALKKVALDNYEDVNGFKGEIDLLKKLKTCSRVVRLVDHAITGGSIYLIMEKGDLDLADVFSHRMKLGASLDLNFVRYHAIEMFKCLKEVHDAGVVHSDLKPANFLFVKGMLKLIDFGIANAVPEHTVNVYRESQIGTPNYMAPEAIGDSVFSSSKNVWRVGKPSDIWSVGCILYQFIYGKAPFAAYTGHQKTLAITNPKIKILYPEYGIGNVPVPPSAIELMRNCLHRNPNDRWTNEQCLASDFLSPKIVSENFIREVVHKTVNYGYNSRLSGDGMTSDTYDALVDSVLEQIEKLNYS</sequence>
<feature type="binding site" evidence="6">
    <location>
        <position position="374"/>
    </location>
    <ligand>
        <name>ATP</name>
        <dbReference type="ChEBI" id="CHEBI:30616"/>
    </ligand>
</feature>
<dbReference type="PROSITE" id="PS50011">
    <property type="entry name" value="PROTEIN_KINASE_DOM"/>
    <property type="match status" value="1"/>
</dbReference>
<organism evidence="9 10">
    <name type="scientific">Candida maltosa (strain Xu316)</name>
    <name type="common">Yeast</name>
    <dbReference type="NCBI Taxonomy" id="1245528"/>
    <lineage>
        <taxon>Eukaryota</taxon>
        <taxon>Fungi</taxon>
        <taxon>Dikarya</taxon>
        <taxon>Ascomycota</taxon>
        <taxon>Saccharomycotina</taxon>
        <taxon>Pichiomycetes</taxon>
        <taxon>Debaryomycetaceae</taxon>
        <taxon>Candida/Lodderomyces clade</taxon>
        <taxon>Candida</taxon>
    </lineage>
</organism>
<dbReference type="PROSITE" id="PS00108">
    <property type="entry name" value="PROTEIN_KINASE_ST"/>
    <property type="match status" value="1"/>
</dbReference>
<keyword evidence="2" id="KW-0808">Transferase</keyword>
<evidence type="ECO:0000313" key="9">
    <source>
        <dbReference type="EMBL" id="EMG45387.1"/>
    </source>
</evidence>
<reference evidence="9 10" key="1">
    <citation type="submission" date="2013-02" db="EMBL/GenBank/DDBJ databases">
        <title>Genome sequence of Candida maltosa Xu316, a potential industrial strain for xylitol and ethanol production.</title>
        <authorList>
            <person name="Yu J."/>
            <person name="Wang Q."/>
            <person name="Geng X."/>
            <person name="Bao W."/>
            <person name="He P."/>
            <person name="Cai J."/>
        </authorList>
    </citation>
    <scope>NUCLEOTIDE SEQUENCE [LARGE SCALE GENOMIC DNA]</scope>
    <source>
        <strain evidence="10">Xu316</strain>
    </source>
</reference>
<dbReference type="OMA" id="ERHEHND"/>
<comment type="caution">
    <text evidence="9">The sequence shown here is derived from an EMBL/GenBank/DDBJ whole genome shotgun (WGS) entry which is preliminary data.</text>
</comment>
<dbReference type="GO" id="GO:0005524">
    <property type="term" value="F:ATP binding"/>
    <property type="evidence" value="ECO:0007669"/>
    <property type="project" value="UniProtKB-UniRule"/>
</dbReference>